<dbReference type="Proteomes" id="UP000179860">
    <property type="component" value="Chromosome 1"/>
</dbReference>
<organism evidence="3 4">
    <name type="scientific">Paraburkholderia sprentiae WSM5005</name>
    <dbReference type="NCBI Taxonomy" id="754502"/>
    <lineage>
        <taxon>Bacteria</taxon>
        <taxon>Pseudomonadati</taxon>
        <taxon>Pseudomonadota</taxon>
        <taxon>Betaproteobacteria</taxon>
        <taxon>Burkholderiales</taxon>
        <taxon>Burkholderiaceae</taxon>
        <taxon>Paraburkholderia</taxon>
    </lineage>
</organism>
<dbReference type="KEGG" id="pspw:BJG93_11585"/>
<dbReference type="Pfam" id="PF07007">
    <property type="entry name" value="LprI"/>
    <property type="match status" value="1"/>
</dbReference>
<accession>A0A1I9YI33</accession>
<feature type="chain" id="PRO_5009607317" evidence="1">
    <location>
        <begin position="22"/>
        <end position="147"/>
    </location>
</feature>
<evidence type="ECO:0000256" key="1">
    <source>
        <dbReference type="SAM" id="SignalP"/>
    </source>
</evidence>
<reference evidence="3" key="1">
    <citation type="submission" date="2016-09" db="EMBL/GenBank/DDBJ databases">
        <title>The Complete Genome of Burkholderia sprentiae wsm5005.</title>
        <authorList>
            <person name="De Meyer S."/>
            <person name="Wang P."/>
            <person name="Terpolilli J."/>
        </authorList>
    </citation>
    <scope>NUCLEOTIDE SEQUENCE [LARGE SCALE GENOMIC DNA]</scope>
    <source>
        <strain evidence="3">WSM5005</strain>
    </source>
</reference>
<keyword evidence="1" id="KW-0732">Signal</keyword>
<evidence type="ECO:0000259" key="2">
    <source>
        <dbReference type="Pfam" id="PF07007"/>
    </source>
</evidence>
<proteinExistence type="predicted"/>
<dbReference type="RefSeq" id="WP_027199525.1">
    <property type="nucleotide sequence ID" value="NZ_CP017561.2"/>
</dbReference>
<evidence type="ECO:0000313" key="4">
    <source>
        <dbReference type="Proteomes" id="UP000179860"/>
    </source>
</evidence>
<feature type="domain" description="Lysozyme inhibitor LprI-like N-terminal" evidence="2">
    <location>
        <begin position="41"/>
        <end position="137"/>
    </location>
</feature>
<feature type="signal peptide" evidence="1">
    <location>
        <begin position="1"/>
        <end position="21"/>
    </location>
</feature>
<dbReference type="Gene3D" id="1.20.1270.180">
    <property type="match status" value="1"/>
</dbReference>
<sequence length="147" mass="15729">MHTIKLICFGLAACLPTMVPAAATAPVASEKALREECSAFSQAGMRDCLAEKAEASQKALRRAEQKMAGTLSKWDEDNKYVNQAKAKLVASNTKFAEYRGTQCEFAASLSGGGAGSAREMGRLACVSELNNRRAQQLRDAASDLPLK</sequence>
<keyword evidence="4" id="KW-1185">Reference proteome</keyword>
<name>A0A1I9YI33_9BURK</name>
<dbReference type="InterPro" id="IPR009739">
    <property type="entry name" value="LprI-like_N"/>
</dbReference>
<gene>
    <name evidence="3" type="ORF">BJG93_11585</name>
</gene>
<dbReference type="AlphaFoldDB" id="A0A1I9YI33"/>
<evidence type="ECO:0000313" key="3">
    <source>
        <dbReference type="EMBL" id="APA85966.1"/>
    </source>
</evidence>
<dbReference type="OrthoDB" id="7065005at2"/>
<reference evidence="3" key="2">
    <citation type="submission" date="2021-06" db="EMBL/GenBank/DDBJ databases">
        <authorList>
            <person name="Rogers T.H."/>
            <person name="Ramsay J.P."/>
            <person name="Wang P."/>
            <person name="Terpolilli J."/>
        </authorList>
    </citation>
    <scope>NUCLEOTIDE SEQUENCE</scope>
    <source>
        <strain evidence="3">WSM5005</strain>
    </source>
</reference>
<dbReference type="EMBL" id="CP017561">
    <property type="protein sequence ID" value="APA85966.1"/>
    <property type="molecule type" value="Genomic_DNA"/>
</dbReference>
<protein>
    <submittedName>
        <fullName evidence="3">DUF1311 domain-containing protein</fullName>
    </submittedName>
</protein>